<dbReference type="KEGG" id="cvn:111105334"/>
<organism evidence="2 3">
    <name type="scientific">Crassostrea virginica</name>
    <name type="common">Eastern oyster</name>
    <dbReference type="NCBI Taxonomy" id="6565"/>
    <lineage>
        <taxon>Eukaryota</taxon>
        <taxon>Metazoa</taxon>
        <taxon>Spiralia</taxon>
        <taxon>Lophotrochozoa</taxon>
        <taxon>Mollusca</taxon>
        <taxon>Bivalvia</taxon>
        <taxon>Autobranchia</taxon>
        <taxon>Pteriomorphia</taxon>
        <taxon>Ostreida</taxon>
        <taxon>Ostreoidea</taxon>
        <taxon>Ostreidae</taxon>
        <taxon>Crassostrea</taxon>
    </lineage>
</organism>
<evidence type="ECO:0000256" key="1">
    <source>
        <dbReference type="SAM" id="MobiDB-lite"/>
    </source>
</evidence>
<reference evidence="2" key="1">
    <citation type="submission" date="2024-06" db="UniProtKB">
        <authorList>
            <consortium name="RefSeq"/>
        </authorList>
    </citation>
    <scope>NUCLEOTIDE SEQUENCE [LARGE SCALE GENOMIC DNA]</scope>
</reference>
<feature type="region of interest" description="Disordered" evidence="1">
    <location>
        <begin position="1"/>
        <end position="118"/>
    </location>
</feature>
<feature type="compositionally biased region" description="Basic residues" evidence="1">
    <location>
        <begin position="17"/>
        <end position="27"/>
    </location>
</feature>
<feature type="compositionally biased region" description="Basic and acidic residues" evidence="1">
    <location>
        <begin position="1"/>
        <end position="15"/>
    </location>
</feature>
<gene>
    <name evidence="3" type="primary">LOC111105334</name>
</gene>
<proteinExistence type="predicted"/>
<dbReference type="RefSeq" id="XP_022295283.1">
    <property type="nucleotide sequence ID" value="XM_022439575.1"/>
</dbReference>
<evidence type="ECO:0000313" key="3">
    <source>
        <dbReference type="RefSeq" id="XP_022295283.1"/>
    </source>
</evidence>
<reference evidence="3" key="2">
    <citation type="submission" date="2025-08" db="UniProtKB">
        <authorList>
            <consortium name="RefSeq"/>
        </authorList>
    </citation>
    <scope>IDENTIFICATION</scope>
    <source>
        <tissue evidence="3">Whole sample</tissue>
    </source>
</reference>
<dbReference type="AlphaFoldDB" id="A0A8B8AX37"/>
<dbReference type="Proteomes" id="UP000694844">
    <property type="component" value="Chromosome 1"/>
</dbReference>
<evidence type="ECO:0000313" key="2">
    <source>
        <dbReference type="Proteomes" id="UP000694844"/>
    </source>
</evidence>
<sequence>MDDSRRGFRGREGGGRRPWRGRPKTPHRSTENLSVSGLDDDEGARGNGHSVPIYDSSEFEENSEETRGRGRSSNQRELEDQEESQSYSDQERGGVYRHLRGQRSVTYHRGERQSNPRHMGYRRLEELYHEDNPDIVLLQLVTKKADLNNY</sequence>
<dbReference type="GeneID" id="111105334"/>
<feature type="compositionally biased region" description="Basic and acidic residues" evidence="1">
    <location>
        <begin position="64"/>
        <end position="78"/>
    </location>
</feature>
<keyword evidence="2" id="KW-1185">Reference proteome</keyword>
<accession>A0A8B8AX37</accession>
<protein>
    <submittedName>
        <fullName evidence="3">Uncharacterized protein LOC111105334</fullName>
    </submittedName>
</protein>
<name>A0A8B8AX37_CRAVI</name>